<sequence>MELRVDRDRCAGTGQCALFLPAVFDQSEDDGKVLLLEPRPAAEQAASVRAAARRCPTGAITLLVTETSHG</sequence>
<reference evidence="9" key="1">
    <citation type="journal article" date="2014" name="Int. J. Syst. Evol. Microbiol.">
        <title>Complete genome sequence of Corynebacterium casei LMG S-19264T (=DSM 44701T), isolated from a smear-ripened cheese.</title>
        <authorList>
            <consortium name="US DOE Joint Genome Institute (JGI-PGF)"/>
            <person name="Walter F."/>
            <person name="Albersmeier A."/>
            <person name="Kalinowski J."/>
            <person name="Ruckert C."/>
        </authorList>
    </citation>
    <scope>NUCLEOTIDE SEQUENCE</scope>
    <source>
        <strain evidence="9">JCM 4477</strain>
    </source>
</reference>
<evidence type="ECO:0000256" key="1">
    <source>
        <dbReference type="ARBA" id="ARBA00001927"/>
    </source>
</evidence>
<evidence type="ECO:0000313" key="10">
    <source>
        <dbReference type="Proteomes" id="UP000630718"/>
    </source>
</evidence>
<dbReference type="GO" id="GO:0051538">
    <property type="term" value="F:3 iron, 4 sulfur cluster binding"/>
    <property type="evidence" value="ECO:0007669"/>
    <property type="project" value="UniProtKB-KW"/>
</dbReference>
<keyword evidence="2 8" id="KW-0813">Transport</keyword>
<reference evidence="9" key="2">
    <citation type="submission" date="2020-09" db="EMBL/GenBank/DDBJ databases">
        <authorList>
            <person name="Sun Q."/>
            <person name="Ohkuma M."/>
        </authorList>
    </citation>
    <scope>NUCLEOTIDE SEQUENCE</scope>
    <source>
        <strain evidence="9">JCM 4477</strain>
    </source>
</reference>
<comment type="caution">
    <text evidence="9">The sequence shown here is derived from an EMBL/GenBank/DDBJ whole genome shotgun (WGS) entry which is preliminary data.</text>
</comment>
<name>A0A919AGU7_9ACTN</name>
<gene>
    <name evidence="9" type="primary">fer</name>
    <name evidence="9" type="ORF">GCM10018772_35770</name>
</gene>
<accession>A0A919AGU7</accession>
<dbReference type="InterPro" id="IPR001080">
    <property type="entry name" value="3Fe4S_ferredoxin"/>
</dbReference>
<dbReference type="EMBL" id="BNBI01000007">
    <property type="protein sequence ID" value="GHF07626.1"/>
    <property type="molecule type" value="Genomic_DNA"/>
</dbReference>
<comment type="function">
    <text evidence="8">Ferredoxins are iron-sulfur proteins that transfer electrons in a wide variety of metabolic reactions.</text>
</comment>
<evidence type="ECO:0000256" key="3">
    <source>
        <dbReference type="ARBA" id="ARBA00022723"/>
    </source>
</evidence>
<evidence type="ECO:0000256" key="8">
    <source>
        <dbReference type="RuleBase" id="RU368020"/>
    </source>
</evidence>
<comment type="cofactor">
    <cofactor evidence="1">
        <name>[3Fe-4S] cluster</name>
        <dbReference type="ChEBI" id="CHEBI:21137"/>
    </cofactor>
</comment>
<evidence type="ECO:0000256" key="5">
    <source>
        <dbReference type="ARBA" id="ARBA00023004"/>
    </source>
</evidence>
<evidence type="ECO:0000313" key="9">
    <source>
        <dbReference type="EMBL" id="GHF07626.1"/>
    </source>
</evidence>
<keyword evidence="5 8" id="KW-0408">Iron</keyword>
<evidence type="ECO:0000256" key="6">
    <source>
        <dbReference type="ARBA" id="ARBA00023014"/>
    </source>
</evidence>
<keyword evidence="10" id="KW-1185">Reference proteome</keyword>
<dbReference type="PANTHER" id="PTHR36923:SF3">
    <property type="entry name" value="FERREDOXIN"/>
    <property type="match status" value="1"/>
</dbReference>
<dbReference type="PRINTS" id="PR00352">
    <property type="entry name" value="3FE4SFRDOXIN"/>
</dbReference>
<evidence type="ECO:0000256" key="7">
    <source>
        <dbReference type="ARBA" id="ARBA00023291"/>
    </source>
</evidence>
<dbReference type="InterPro" id="IPR051269">
    <property type="entry name" value="Fe-S_cluster_ET"/>
</dbReference>
<dbReference type="Proteomes" id="UP000630718">
    <property type="component" value="Unassembled WGS sequence"/>
</dbReference>
<keyword evidence="7" id="KW-0003">3Fe-4S</keyword>
<dbReference type="Pfam" id="PF13459">
    <property type="entry name" value="Fer4_15"/>
    <property type="match status" value="1"/>
</dbReference>
<proteinExistence type="predicted"/>
<evidence type="ECO:0000256" key="4">
    <source>
        <dbReference type="ARBA" id="ARBA00022982"/>
    </source>
</evidence>
<dbReference type="AlphaFoldDB" id="A0A919AGU7"/>
<keyword evidence="6 8" id="KW-0411">Iron-sulfur</keyword>
<dbReference type="GO" id="GO:0009055">
    <property type="term" value="F:electron transfer activity"/>
    <property type="evidence" value="ECO:0007669"/>
    <property type="project" value="UniProtKB-UniRule"/>
</dbReference>
<protein>
    <recommendedName>
        <fullName evidence="8">Ferredoxin</fullName>
    </recommendedName>
</protein>
<keyword evidence="4 8" id="KW-0249">Electron transport</keyword>
<dbReference type="GO" id="GO:0005506">
    <property type="term" value="F:iron ion binding"/>
    <property type="evidence" value="ECO:0007669"/>
    <property type="project" value="UniProtKB-UniRule"/>
</dbReference>
<dbReference type="PANTHER" id="PTHR36923">
    <property type="entry name" value="FERREDOXIN"/>
    <property type="match status" value="1"/>
</dbReference>
<dbReference type="RefSeq" id="WP_190205289.1">
    <property type="nucleotide sequence ID" value="NZ_BNBI01000007.1"/>
</dbReference>
<dbReference type="Gene3D" id="3.30.70.20">
    <property type="match status" value="1"/>
</dbReference>
<organism evidence="9 10">
    <name type="scientific">Streptomyces fumanus</name>
    <dbReference type="NCBI Taxonomy" id="67302"/>
    <lineage>
        <taxon>Bacteria</taxon>
        <taxon>Bacillati</taxon>
        <taxon>Actinomycetota</taxon>
        <taxon>Actinomycetes</taxon>
        <taxon>Kitasatosporales</taxon>
        <taxon>Streptomycetaceae</taxon>
        <taxon>Streptomyces</taxon>
    </lineage>
</organism>
<evidence type="ECO:0000256" key="2">
    <source>
        <dbReference type="ARBA" id="ARBA00022448"/>
    </source>
</evidence>
<keyword evidence="3 8" id="KW-0479">Metal-binding</keyword>
<dbReference type="SUPFAM" id="SSF54862">
    <property type="entry name" value="4Fe-4S ferredoxins"/>
    <property type="match status" value="1"/>
</dbReference>